<evidence type="ECO:0000313" key="1">
    <source>
        <dbReference type="EMBL" id="KAA5378545.1"/>
    </source>
</evidence>
<sequence>GSLPANTTVVYNVDATTGKETLTYYNHSGTPVNWDYEIYVPIKFGYKWKTFTQEFKIHVNENAGTPAGR</sequence>
<name>A0A5M5ZQS4_9BACT</name>
<comment type="caution">
    <text evidence="1">The sequence shown here is derived from an EMBL/GenBank/DDBJ whole genome shotgun (WGS) entry which is preliminary data.</text>
</comment>
<dbReference type="AlphaFoldDB" id="A0A5M5ZQS4"/>
<dbReference type="Proteomes" id="UP000347681">
    <property type="component" value="Unassembled WGS sequence"/>
</dbReference>
<feature type="non-terminal residue" evidence="1">
    <location>
        <position position="1"/>
    </location>
</feature>
<dbReference type="RefSeq" id="WP_149941392.1">
    <property type="nucleotide sequence ID" value="NZ_VVZB01000057.1"/>
</dbReference>
<dbReference type="EMBL" id="VVZB01000057">
    <property type="protein sequence ID" value="KAA5378545.1"/>
    <property type="molecule type" value="Genomic_DNA"/>
</dbReference>
<organism evidence="1 2">
    <name type="scientific">Phocaeicola dorei</name>
    <dbReference type="NCBI Taxonomy" id="357276"/>
    <lineage>
        <taxon>Bacteria</taxon>
        <taxon>Pseudomonadati</taxon>
        <taxon>Bacteroidota</taxon>
        <taxon>Bacteroidia</taxon>
        <taxon>Bacteroidales</taxon>
        <taxon>Bacteroidaceae</taxon>
        <taxon>Phocaeicola</taxon>
    </lineage>
</organism>
<protein>
    <submittedName>
        <fullName evidence="1">Uncharacterized protein</fullName>
    </submittedName>
</protein>
<reference evidence="1 2" key="1">
    <citation type="journal article" date="2019" name="Nat. Med.">
        <title>A library of human gut bacterial isolates paired with longitudinal multiomics data enables mechanistic microbiome research.</title>
        <authorList>
            <person name="Poyet M."/>
            <person name="Groussin M."/>
            <person name="Gibbons S.M."/>
            <person name="Avila-Pacheco J."/>
            <person name="Jiang X."/>
            <person name="Kearney S.M."/>
            <person name="Perrotta A.R."/>
            <person name="Berdy B."/>
            <person name="Zhao S."/>
            <person name="Lieberman T.D."/>
            <person name="Swanson P.K."/>
            <person name="Smith M."/>
            <person name="Roesemann S."/>
            <person name="Alexander J.E."/>
            <person name="Rich S.A."/>
            <person name="Livny J."/>
            <person name="Vlamakis H."/>
            <person name="Clish C."/>
            <person name="Bullock K."/>
            <person name="Deik A."/>
            <person name="Scott J."/>
            <person name="Pierce K.A."/>
            <person name="Xavier R.J."/>
            <person name="Alm E.J."/>
        </authorList>
    </citation>
    <scope>NUCLEOTIDE SEQUENCE [LARGE SCALE GENOMIC DNA]</scope>
    <source>
        <strain evidence="1 2">BIOML-A5</strain>
    </source>
</reference>
<evidence type="ECO:0000313" key="2">
    <source>
        <dbReference type="Proteomes" id="UP000347681"/>
    </source>
</evidence>
<accession>A0A5M5ZQS4</accession>
<proteinExistence type="predicted"/>
<gene>
    <name evidence="1" type="ORF">F2Y61_23335</name>
</gene>